<evidence type="ECO:0000256" key="1">
    <source>
        <dbReference type="SAM" id="MobiDB-lite"/>
    </source>
</evidence>
<sequence>MHSVLATVGLLATTALATSVGSAVVNNACDYDVYLFNTPAADGGYTEIDEVLSSGGSYTQQWTELTNSDGWSIKLSQDTAMTNIIQYEYTFHDDGIIWYDLSDVNGNPWDGNWEITASSASSTCTPKQQAYRYATDDAYGMQACPQDSIITVTLCSGDSSDNSSSASASSSVAAETSTAASSSVAASSSSESTAASPTAVEARSTDASSAQTTTFATSTSSSNSAATTDGSSLTVTEVDTAVATSVTTTTKWHHWQRHEQVHRHAHA</sequence>
<protein>
    <submittedName>
        <fullName evidence="3">Uncharacterized protein</fullName>
    </submittedName>
</protein>
<feature type="region of interest" description="Disordered" evidence="1">
    <location>
        <begin position="182"/>
        <end position="232"/>
    </location>
</feature>
<keyword evidence="2" id="KW-0732">Signal</keyword>
<gene>
    <name evidence="3" type="ORF">LTR36_010716</name>
</gene>
<dbReference type="InterPro" id="IPR037176">
    <property type="entry name" value="Osmotin/thaumatin-like_sf"/>
</dbReference>
<organism evidence="3 4">
    <name type="scientific">Oleoguttula mirabilis</name>
    <dbReference type="NCBI Taxonomy" id="1507867"/>
    <lineage>
        <taxon>Eukaryota</taxon>
        <taxon>Fungi</taxon>
        <taxon>Dikarya</taxon>
        <taxon>Ascomycota</taxon>
        <taxon>Pezizomycotina</taxon>
        <taxon>Dothideomycetes</taxon>
        <taxon>Dothideomycetidae</taxon>
        <taxon>Mycosphaerellales</taxon>
        <taxon>Teratosphaeriaceae</taxon>
        <taxon>Oleoguttula</taxon>
    </lineage>
</organism>
<proteinExistence type="predicted"/>
<comment type="caution">
    <text evidence="3">The sequence shown here is derived from an EMBL/GenBank/DDBJ whole genome shotgun (WGS) entry which is preliminary data.</text>
</comment>
<evidence type="ECO:0000313" key="4">
    <source>
        <dbReference type="Proteomes" id="UP001324427"/>
    </source>
</evidence>
<accession>A0AAV9JRY9</accession>
<dbReference type="Proteomes" id="UP001324427">
    <property type="component" value="Unassembled WGS sequence"/>
</dbReference>
<dbReference type="PANTHER" id="PTHR36195:SF4">
    <property type="entry name" value="DOMAIN PROTEIN, PUTATIVE (AFU_ORTHOLOGUE AFUA_5G01990)-RELATED"/>
    <property type="match status" value="1"/>
</dbReference>
<name>A0AAV9JRY9_9PEZI</name>
<dbReference type="SUPFAM" id="SSF49870">
    <property type="entry name" value="Osmotin, thaumatin-like protein"/>
    <property type="match status" value="1"/>
</dbReference>
<feature type="chain" id="PRO_5043384459" evidence="2">
    <location>
        <begin position="18"/>
        <end position="267"/>
    </location>
</feature>
<feature type="signal peptide" evidence="2">
    <location>
        <begin position="1"/>
        <end position="17"/>
    </location>
</feature>
<dbReference type="EMBL" id="JAVFHQ010000009">
    <property type="protein sequence ID" value="KAK4547996.1"/>
    <property type="molecule type" value="Genomic_DNA"/>
</dbReference>
<dbReference type="InterPro" id="IPR006771">
    <property type="entry name" value="CetA-like"/>
</dbReference>
<dbReference type="PANTHER" id="PTHR36195">
    <property type="entry name" value="DOMAIN PROTEIN, PUTATIVE (AFU_ORTHOLOGUE AFUA_5G01990)-RELATED-RELATED"/>
    <property type="match status" value="1"/>
</dbReference>
<reference evidence="3 4" key="1">
    <citation type="submission" date="2021-11" db="EMBL/GenBank/DDBJ databases">
        <title>Black yeast isolated from Biological Soil Crust.</title>
        <authorList>
            <person name="Kurbessoian T."/>
        </authorList>
    </citation>
    <scope>NUCLEOTIDE SEQUENCE [LARGE SCALE GENOMIC DNA]</scope>
    <source>
        <strain evidence="3 4">CCFEE 5522</strain>
    </source>
</reference>
<evidence type="ECO:0000313" key="3">
    <source>
        <dbReference type="EMBL" id="KAK4547996.1"/>
    </source>
</evidence>
<evidence type="ECO:0000256" key="2">
    <source>
        <dbReference type="SAM" id="SignalP"/>
    </source>
</evidence>
<dbReference type="AlphaFoldDB" id="A0AAV9JRY9"/>
<dbReference type="Pfam" id="PF04681">
    <property type="entry name" value="Bys1"/>
    <property type="match status" value="1"/>
</dbReference>
<keyword evidence="4" id="KW-1185">Reference proteome</keyword>